<dbReference type="AlphaFoldDB" id="A0AAP9GTK8"/>
<dbReference type="GO" id="GO:0016020">
    <property type="term" value="C:membrane"/>
    <property type="evidence" value="ECO:0007669"/>
    <property type="project" value="TreeGrafter"/>
</dbReference>
<dbReference type="CDD" id="cd05233">
    <property type="entry name" value="SDR_c"/>
    <property type="match status" value="1"/>
</dbReference>
<evidence type="ECO:0000313" key="5">
    <source>
        <dbReference type="EMBL" id="QGM27011.1"/>
    </source>
</evidence>
<dbReference type="PANTHER" id="PTHR44196">
    <property type="entry name" value="DEHYDROGENASE/REDUCTASE SDR FAMILY MEMBER 7B"/>
    <property type="match status" value="1"/>
</dbReference>
<dbReference type="Gene3D" id="3.40.50.720">
    <property type="entry name" value="NAD(P)-binding Rossmann-like Domain"/>
    <property type="match status" value="1"/>
</dbReference>
<dbReference type="SMART" id="SM00822">
    <property type="entry name" value="PKS_KR"/>
    <property type="match status" value="1"/>
</dbReference>
<dbReference type="PRINTS" id="PR00080">
    <property type="entry name" value="SDRFAMILY"/>
</dbReference>
<evidence type="ECO:0000313" key="6">
    <source>
        <dbReference type="Proteomes" id="UP000405075"/>
    </source>
</evidence>
<reference evidence="6" key="1">
    <citation type="submission" date="2019-11" db="EMBL/GenBank/DDBJ databases">
        <title>Escherichia coli 1916D6.</title>
        <authorList>
            <person name="Yao H."/>
            <person name="Du X."/>
            <person name="Yu R."/>
            <person name="Li A."/>
        </authorList>
    </citation>
    <scope>NUCLEOTIDE SEQUENCE [LARGE SCALE GENOMIC DNA]</scope>
    <source>
        <strain evidence="6">19110F47</strain>
    </source>
</reference>
<accession>A0AAP9GTK8</accession>
<dbReference type="PANTHER" id="PTHR44196:SF3">
    <property type="entry name" value="SHORT CHAIN DEHYDROGENASE FAMILY PROTEIN"/>
    <property type="match status" value="1"/>
</dbReference>
<dbReference type="InterPro" id="IPR057326">
    <property type="entry name" value="KR_dom"/>
</dbReference>
<dbReference type="EMBL" id="CP046045">
    <property type="protein sequence ID" value="QGM27011.1"/>
    <property type="molecule type" value="Genomic_DNA"/>
</dbReference>
<dbReference type="PRINTS" id="PR00081">
    <property type="entry name" value="GDHRDH"/>
</dbReference>
<organism evidence="5 6">
    <name type="scientific">Acinetobacter towneri</name>
    <dbReference type="NCBI Taxonomy" id="202956"/>
    <lineage>
        <taxon>Bacteria</taxon>
        <taxon>Pseudomonadati</taxon>
        <taxon>Pseudomonadota</taxon>
        <taxon>Gammaproteobacteria</taxon>
        <taxon>Moraxellales</taxon>
        <taxon>Moraxellaceae</taxon>
        <taxon>Acinetobacter</taxon>
    </lineage>
</organism>
<evidence type="ECO:0000259" key="4">
    <source>
        <dbReference type="SMART" id="SM00822"/>
    </source>
</evidence>
<comment type="similarity">
    <text evidence="1 3">Belongs to the short-chain dehydrogenases/reductases (SDR) family.</text>
</comment>
<evidence type="ECO:0000256" key="1">
    <source>
        <dbReference type="ARBA" id="ARBA00006484"/>
    </source>
</evidence>
<dbReference type="Pfam" id="PF00106">
    <property type="entry name" value="adh_short"/>
    <property type="match status" value="1"/>
</dbReference>
<dbReference type="GO" id="GO:0016491">
    <property type="term" value="F:oxidoreductase activity"/>
    <property type="evidence" value="ECO:0007669"/>
    <property type="project" value="UniProtKB-KW"/>
</dbReference>
<dbReference type="SUPFAM" id="SSF51735">
    <property type="entry name" value="NAD(P)-binding Rossmann-fold domains"/>
    <property type="match status" value="1"/>
</dbReference>
<name>A0AAP9GTK8_9GAMM</name>
<dbReference type="NCBIfam" id="NF006565">
    <property type="entry name" value="PRK09072.1"/>
    <property type="match status" value="1"/>
</dbReference>
<dbReference type="InterPro" id="IPR036291">
    <property type="entry name" value="NAD(P)-bd_dom_sf"/>
</dbReference>
<feature type="domain" description="Ketoreductase" evidence="4">
    <location>
        <begin position="4"/>
        <end position="199"/>
    </location>
</feature>
<evidence type="ECO:0000256" key="3">
    <source>
        <dbReference type="RuleBase" id="RU000363"/>
    </source>
</evidence>
<dbReference type="RefSeq" id="WP_004975352.1">
    <property type="nucleotide sequence ID" value="NZ_BBNL01000004.1"/>
</dbReference>
<keyword evidence="2" id="KW-0560">Oxidoreductase</keyword>
<dbReference type="InterPro" id="IPR002347">
    <property type="entry name" value="SDR_fam"/>
</dbReference>
<evidence type="ECO:0000256" key="2">
    <source>
        <dbReference type="ARBA" id="ARBA00023002"/>
    </source>
</evidence>
<sequence>MSNLTAVIFGATGGIGHAIAHHFAKKGLNLILVGRKQDTLQQLEQSLAQQYPQLQLHSLRCDLIDASSRHDFIQALAALKQPIHYYINNAGMNDFRLFAQQSQDTIEQMMLVNVAYPLQLIQDVIPYMSDSQPSQIINIGSTFGSIGYPGYVSYCASKFALRGATEALAREYCQTAIRFRYFSPRATNTSMNNPDVIEMNIKMGTKVDSPEFVAQELYQFLQTDRQSYQVGYPEKVFVKLNQLMPSRVAAAIQKDLDTIYEYADQSKASFIQQTSAS</sequence>
<protein>
    <submittedName>
        <fullName evidence="5">SDR family oxidoreductase</fullName>
    </submittedName>
</protein>
<proteinExistence type="inferred from homology"/>
<dbReference type="Proteomes" id="UP000405075">
    <property type="component" value="Chromosome"/>
</dbReference>
<gene>
    <name evidence="5" type="ORF">GJD93_04600</name>
</gene>